<accession>A0A0L6V6B5</accession>
<dbReference type="Proteomes" id="UP000037035">
    <property type="component" value="Unassembled WGS sequence"/>
</dbReference>
<comment type="caution">
    <text evidence="1">The sequence shown here is derived from an EMBL/GenBank/DDBJ whole genome shotgun (WGS) entry which is preliminary data.</text>
</comment>
<keyword evidence="2" id="KW-1185">Reference proteome</keyword>
<dbReference type="VEuPathDB" id="FungiDB:VP01_2453g4"/>
<organism evidence="1 2">
    <name type="scientific">Puccinia sorghi</name>
    <dbReference type="NCBI Taxonomy" id="27349"/>
    <lineage>
        <taxon>Eukaryota</taxon>
        <taxon>Fungi</taxon>
        <taxon>Dikarya</taxon>
        <taxon>Basidiomycota</taxon>
        <taxon>Pucciniomycotina</taxon>
        <taxon>Pucciniomycetes</taxon>
        <taxon>Pucciniales</taxon>
        <taxon>Pucciniaceae</taxon>
        <taxon>Puccinia</taxon>
    </lineage>
</organism>
<name>A0A0L6V6B5_9BASI</name>
<dbReference type="AlphaFoldDB" id="A0A0L6V6B5"/>
<dbReference type="STRING" id="27349.A0A0L6V6B5"/>
<reference evidence="1 2" key="1">
    <citation type="submission" date="2015-08" db="EMBL/GenBank/DDBJ databases">
        <title>Next Generation Sequencing and Analysis of the Genome of Puccinia sorghi L Schw, the Causal Agent of Maize Common Rust.</title>
        <authorList>
            <person name="Rochi L."/>
            <person name="Burguener G."/>
            <person name="Darino M."/>
            <person name="Turjanski A."/>
            <person name="Kreff E."/>
            <person name="Dieguez M.J."/>
            <person name="Sacco F."/>
        </authorList>
    </citation>
    <scope>NUCLEOTIDE SEQUENCE [LARGE SCALE GENOMIC DNA]</scope>
    <source>
        <strain evidence="1 2">RO10H11247</strain>
    </source>
</reference>
<dbReference type="EMBL" id="LAVV01007340">
    <property type="protein sequence ID" value="KNZ56254.1"/>
    <property type="molecule type" value="Genomic_DNA"/>
</dbReference>
<proteinExistence type="predicted"/>
<gene>
    <name evidence="1" type="ORF">VP01_2453g4</name>
</gene>
<evidence type="ECO:0000313" key="1">
    <source>
        <dbReference type="EMBL" id="KNZ56254.1"/>
    </source>
</evidence>
<evidence type="ECO:0000313" key="2">
    <source>
        <dbReference type="Proteomes" id="UP000037035"/>
    </source>
</evidence>
<sequence>MGWRRLVLIEVFDLEMMRVSNITPDSRSFFLSPEQTINAINLNKFTFKRNKTMTELVLTPELQSEIVLFFRHLKALMQHQDLAIFCPFYGNSGSYLLNMIKAPIISMSAACLSKEIDAIINSLKIMEKDLDILQGELCLSEWETSSVQTS</sequence>
<protein>
    <submittedName>
        <fullName evidence="1">Uncharacterized protein</fullName>
    </submittedName>
</protein>